<evidence type="ECO:0000313" key="3">
    <source>
        <dbReference type="Proteomes" id="UP000075544"/>
    </source>
</evidence>
<gene>
    <name evidence="2" type="ORF">AVENLUH13518_00568</name>
</gene>
<accession>A0A150HYP2</accession>
<keyword evidence="1" id="KW-0732">Signal</keyword>
<reference evidence="2 3" key="1">
    <citation type="journal article" date="2016" name="Sci. Rep.">
        <title>Genomic and phenotypic characterization of the species Acinetobacter venetianus.</title>
        <authorList>
            <person name="Fondi M."/>
            <person name="Maida I."/>
            <person name="Perrin E."/>
            <person name="Orlandini V."/>
            <person name="La Torre L."/>
            <person name="Bosi E."/>
            <person name="Negroni A."/>
            <person name="Zanaroli G."/>
            <person name="Fava F."/>
            <person name="Decorosi F."/>
            <person name="Giovannetti L."/>
            <person name="Viti C."/>
            <person name="Vaneechoutte M."/>
            <person name="Dijkshoorn L."/>
            <person name="Fani R."/>
        </authorList>
    </citation>
    <scope>NUCLEOTIDE SEQUENCE [LARGE SCALE GENOMIC DNA]</scope>
    <source>
        <strain evidence="2 3">LUH13518</strain>
    </source>
</reference>
<dbReference type="Proteomes" id="UP000075544">
    <property type="component" value="Unassembled WGS sequence"/>
</dbReference>
<protein>
    <recommendedName>
        <fullName evidence="4">Lipoprotein</fullName>
    </recommendedName>
</protein>
<feature type="chain" id="PRO_5007563107" description="Lipoprotein" evidence="1">
    <location>
        <begin position="19"/>
        <end position="283"/>
    </location>
</feature>
<dbReference type="PROSITE" id="PS51257">
    <property type="entry name" value="PROKAR_LIPOPROTEIN"/>
    <property type="match status" value="1"/>
</dbReference>
<dbReference type="RefSeq" id="WP_061523923.1">
    <property type="nucleotide sequence ID" value="NZ_JRHX01000028.1"/>
</dbReference>
<comment type="caution">
    <text evidence="2">The sequence shown here is derived from an EMBL/GenBank/DDBJ whole genome shotgun (WGS) entry which is preliminary data.</text>
</comment>
<evidence type="ECO:0000313" key="2">
    <source>
        <dbReference type="EMBL" id="KXZ72311.1"/>
    </source>
</evidence>
<proteinExistence type="predicted"/>
<evidence type="ECO:0000256" key="1">
    <source>
        <dbReference type="SAM" id="SignalP"/>
    </source>
</evidence>
<name>A0A150HYP2_9GAMM</name>
<feature type="signal peptide" evidence="1">
    <location>
        <begin position="1"/>
        <end position="18"/>
    </location>
</feature>
<dbReference type="AlphaFoldDB" id="A0A150HYP2"/>
<evidence type="ECO:0008006" key="4">
    <source>
        <dbReference type="Google" id="ProtNLM"/>
    </source>
</evidence>
<dbReference type="EMBL" id="JRHX01000028">
    <property type="protein sequence ID" value="KXZ72311.1"/>
    <property type="molecule type" value="Genomic_DNA"/>
</dbReference>
<dbReference type="PATRIC" id="fig|52133.19.peg.591"/>
<organism evidence="2 3">
    <name type="scientific">Acinetobacter venetianus</name>
    <dbReference type="NCBI Taxonomy" id="52133"/>
    <lineage>
        <taxon>Bacteria</taxon>
        <taxon>Pseudomonadati</taxon>
        <taxon>Pseudomonadota</taxon>
        <taxon>Gammaproteobacteria</taxon>
        <taxon>Moraxellales</taxon>
        <taxon>Moraxellaceae</taxon>
        <taxon>Acinetobacter</taxon>
    </lineage>
</organism>
<sequence>MKKLLLSLTICLSVTGCATTKISPEERSKLNQTQTQLRTDGVSIIADGCLIRSELGTSLIVGEQSRLTALKFSDLFANRLERHGIKVNQKLSPFVCGFMPEEELTKYDYQLNNQTKRAEINSFPLINSERGDLSAQQQQALLHLNQSFKKQAEQAVQNAKNKQPISKALPISDEDVAIIQALTQSRYIFMTSTTGTDASFGKKFTAGALSVGVTLATMGAGAGFVTAYIPKEGQQYIIHLIDLEKKEILWSKGGLLQGKPFSKSHHSVEVTKPLSPLFEETAE</sequence>